<dbReference type="RefSeq" id="WP_073626328.1">
    <property type="nucleotide sequence ID" value="NZ_FRXO01000002.1"/>
</dbReference>
<evidence type="ECO:0000256" key="1">
    <source>
        <dbReference type="SAM" id="MobiDB-lite"/>
    </source>
</evidence>
<gene>
    <name evidence="3" type="ORF">SAMN02745172_01053</name>
</gene>
<dbReference type="Proteomes" id="UP000186406">
    <property type="component" value="Unassembled WGS sequence"/>
</dbReference>
<feature type="compositionally biased region" description="Polar residues" evidence="1">
    <location>
        <begin position="62"/>
        <end position="79"/>
    </location>
</feature>
<keyword evidence="2" id="KW-0732">Signal</keyword>
<dbReference type="EMBL" id="FRXO01000002">
    <property type="protein sequence ID" value="SHO62464.1"/>
    <property type="molecule type" value="Genomic_DNA"/>
</dbReference>
<sequence>MNRALIAGVAAAAAASLPLLSSPVLANDVHVPPSHVAKIVLPFDTTVMPLPKPSQRVAMLDSSDTGTVRSASGSVATSQ</sequence>
<protein>
    <submittedName>
        <fullName evidence="3">Uncharacterized protein</fullName>
    </submittedName>
</protein>
<feature type="signal peptide" evidence="2">
    <location>
        <begin position="1"/>
        <end position="26"/>
    </location>
</feature>
<keyword evidence="4" id="KW-1185">Reference proteome</keyword>
<evidence type="ECO:0000313" key="4">
    <source>
        <dbReference type="Proteomes" id="UP000186406"/>
    </source>
</evidence>
<feature type="region of interest" description="Disordered" evidence="1">
    <location>
        <begin position="58"/>
        <end position="79"/>
    </location>
</feature>
<organism evidence="3 4">
    <name type="scientific">Pseudoxanthobacter soli DSM 19599</name>
    <dbReference type="NCBI Taxonomy" id="1123029"/>
    <lineage>
        <taxon>Bacteria</taxon>
        <taxon>Pseudomonadati</taxon>
        <taxon>Pseudomonadota</taxon>
        <taxon>Alphaproteobacteria</taxon>
        <taxon>Hyphomicrobiales</taxon>
        <taxon>Segnochrobactraceae</taxon>
        <taxon>Pseudoxanthobacter</taxon>
    </lineage>
</organism>
<feature type="chain" id="PRO_5013360116" evidence="2">
    <location>
        <begin position="27"/>
        <end position="79"/>
    </location>
</feature>
<dbReference type="STRING" id="1123029.SAMN02745172_01053"/>
<evidence type="ECO:0000313" key="3">
    <source>
        <dbReference type="EMBL" id="SHO62464.1"/>
    </source>
</evidence>
<proteinExistence type="predicted"/>
<name>A0A1M7ZC50_9HYPH</name>
<evidence type="ECO:0000256" key="2">
    <source>
        <dbReference type="SAM" id="SignalP"/>
    </source>
</evidence>
<dbReference type="AlphaFoldDB" id="A0A1M7ZC50"/>
<reference evidence="3 4" key="1">
    <citation type="submission" date="2016-12" db="EMBL/GenBank/DDBJ databases">
        <authorList>
            <person name="Song W.-J."/>
            <person name="Kurnit D.M."/>
        </authorList>
    </citation>
    <scope>NUCLEOTIDE SEQUENCE [LARGE SCALE GENOMIC DNA]</scope>
    <source>
        <strain evidence="3 4">DSM 19599</strain>
    </source>
</reference>
<accession>A0A1M7ZC50</accession>